<evidence type="ECO:0000256" key="1">
    <source>
        <dbReference type="SAM" id="MobiDB-lite"/>
    </source>
</evidence>
<dbReference type="Pfam" id="PF00753">
    <property type="entry name" value="Lactamase_B"/>
    <property type="match status" value="1"/>
</dbReference>
<evidence type="ECO:0000259" key="2">
    <source>
        <dbReference type="Pfam" id="PF00753"/>
    </source>
</evidence>
<dbReference type="InterPro" id="IPR036866">
    <property type="entry name" value="RibonucZ/Hydroxyglut_hydro"/>
</dbReference>
<dbReference type="InterPro" id="IPR001279">
    <property type="entry name" value="Metallo-B-lactamas"/>
</dbReference>
<dbReference type="AlphaFoldDB" id="A0A974S483"/>
<feature type="domain" description="Metallo-beta-lactamase" evidence="2">
    <location>
        <begin position="8"/>
        <end position="198"/>
    </location>
</feature>
<dbReference type="KEGG" id="sari:H5J25_00185"/>
<dbReference type="EMBL" id="CP061035">
    <property type="protein sequence ID" value="QQV77307.1"/>
    <property type="molecule type" value="Genomic_DNA"/>
</dbReference>
<dbReference type="PANTHER" id="PTHR30619">
    <property type="entry name" value="DNA INTERNALIZATION/COMPETENCE PROTEIN COMEC/REC2"/>
    <property type="match status" value="1"/>
</dbReference>
<name>A0A974S483_9SPHN</name>
<dbReference type="InterPro" id="IPR052159">
    <property type="entry name" value="Competence_DNA_uptake"/>
</dbReference>
<feature type="region of interest" description="Disordered" evidence="1">
    <location>
        <begin position="315"/>
        <end position="339"/>
    </location>
</feature>
<dbReference type="RefSeq" id="WP_202093693.1">
    <property type="nucleotide sequence ID" value="NZ_CP061035.1"/>
</dbReference>
<accession>A0A974S483</accession>
<evidence type="ECO:0000313" key="4">
    <source>
        <dbReference type="Proteomes" id="UP000595894"/>
    </source>
</evidence>
<protein>
    <submittedName>
        <fullName evidence="3">MBL fold metallo-hydrolase</fullName>
    </submittedName>
</protein>
<dbReference type="PANTHER" id="PTHR30619:SF1">
    <property type="entry name" value="RECOMBINATION PROTEIN 2"/>
    <property type="match status" value="1"/>
</dbReference>
<dbReference type="SUPFAM" id="SSF56281">
    <property type="entry name" value="Metallo-hydrolase/oxidoreductase"/>
    <property type="match status" value="1"/>
</dbReference>
<dbReference type="Gene3D" id="3.60.15.10">
    <property type="entry name" value="Ribonuclease Z/Hydroxyacylglutathione hydrolase-like"/>
    <property type="match status" value="1"/>
</dbReference>
<sequence>MTKVILLDVGHGNCAIVRSGGATAVIDSPTGAMLLDTLRDLEVETVETAIISHADKDHIAGILSLLTSDNIRVERIYVNPDSQKNTRIWRDFRVAVAVAEQKGSCKVVTGLSTTIPGTIEVGAARIAVLCPSSALALTGVGGTTASGRKVDANTLSGVLRIDAEEGAGSILMAADMDETGLAEAIDAETNLEADVLVFPHHGGLPGTSDAQAFTTRLLTAVRPDTVVFSNGRGRHDNPRLGVVETVRHQGCAIACTQLSERCHSQPVDAQDFLEPLRASGRTKGFSCAGSMTLELQPKGQRTPEHSARHRSFISEHVATPMCRHRSAGDETDSHLGLPR</sequence>
<dbReference type="Proteomes" id="UP000595894">
    <property type="component" value="Chromosome"/>
</dbReference>
<keyword evidence="4" id="KW-1185">Reference proteome</keyword>
<reference evidence="4" key="1">
    <citation type="submission" date="2020-09" db="EMBL/GenBank/DDBJ databases">
        <title>Sphingomonas sp., a new species isolated from pork steak.</title>
        <authorList>
            <person name="Heidler von Heilborn D."/>
        </authorList>
    </citation>
    <scope>NUCLEOTIDE SEQUENCE [LARGE SCALE GENOMIC DNA]</scope>
</reference>
<evidence type="ECO:0000313" key="3">
    <source>
        <dbReference type="EMBL" id="QQV77307.1"/>
    </source>
</evidence>
<proteinExistence type="predicted"/>
<organism evidence="3 4">
    <name type="scientific">Sphingomonas aliaeris</name>
    <dbReference type="NCBI Taxonomy" id="2759526"/>
    <lineage>
        <taxon>Bacteria</taxon>
        <taxon>Pseudomonadati</taxon>
        <taxon>Pseudomonadota</taxon>
        <taxon>Alphaproteobacteria</taxon>
        <taxon>Sphingomonadales</taxon>
        <taxon>Sphingomonadaceae</taxon>
        <taxon>Sphingomonas</taxon>
    </lineage>
</organism>
<gene>
    <name evidence="3" type="ORF">H5J25_00185</name>
</gene>